<evidence type="ECO:0000313" key="1">
    <source>
        <dbReference type="EMBL" id="WAJ29900.1"/>
    </source>
</evidence>
<accession>A0ACD4NT54</accession>
<reference evidence="1" key="1">
    <citation type="submission" date="2022-11" db="EMBL/GenBank/DDBJ databases">
        <title>beta-Carotene-producing bacterium, Jeongeuplla avenae sp. nov., alleviates the salt stress of Arabidopsis seedlings.</title>
        <authorList>
            <person name="Jiang L."/>
            <person name="Lee J."/>
        </authorList>
    </citation>
    <scope>NUCLEOTIDE SEQUENCE</scope>
    <source>
        <strain evidence="1">DY_R2A_6</strain>
    </source>
</reference>
<dbReference type="EMBL" id="CP113520">
    <property type="protein sequence ID" value="WAJ29900.1"/>
    <property type="molecule type" value="Genomic_DNA"/>
</dbReference>
<dbReference type="Proteomes" id="UP001163223">
    <property type="component" value="Chromosome"/>
</dbReference>
<name>A0ACD4NT54_9HYPH</name>
<evidence type="ECO:0000313" key="2">
    <source>
        <dbReference type="Proteomes" id="UP001163223"/>
    </source>
</evidence>
<gene>
    <name evidence="1" type="primary">secA</name>
    <name evidence="1" type="ORF">OXU80_06700</name>
</gene>
<sequence>MVNFGGIARALFGSSNERRVRRFDPTVRAIGALEEQLSRLTDDELRARTERFKQELKDGKTVDDILVEAFATVREGAKRALGMRHFDVQLIGGMVLNAGSIAEMKTGEGKTLVATLATYLNALEGKGVHVVTVNDYLASRDAEWMGRLYRFLGLSVGIIGHGLSDQQRRDAYNCDITYATNNELGFDYLRDNMKYERAQMVQRGHHYAIVDEVDSILVDEARTPLIISGPLDDRSEFYQTIDAFIPQLSAEDYEVDEKQRQVSFTEDGTEKLERLLEAAGHLNGSSLYDIENVAVVHHVNNALKAHKLFAKDKDYIVRGDEIVIIDEFTGRMMPGRRYSEGLHQALEAKEHVTIQPENQTLASITFQNYFRMYKKLSGMTGTANTEAAEFADIYGLDVVEIPTNVPVQRIDEDDEVYRTFEEKFRAIAREVKEAASRGQPVLVGTTSIEKSEMLADRLRKEGLKDFQVLNARYHEQEAYIVAQAGVPGAVTIATNMAGRGTDIKLGGNLEMRVERELADVPEGEERQRRIAEIDADIKRLKEQALAAGGLYVLATERHESRRIDNQLRGRSGRQGDPGRSKFFLSLQDDLMRIFGSERMDTMLTRLGLKEDEAIVHPWINKALEKAQKKVEARNFDIRKNLLKYDDVMNDQRRVIFDQRIEIMDAEGLEETIEDMRNETVDAMVARHIPERAYPEQWATQELHDEAIELLNLDLPIVEWAAEEGIDDADIRERIRAAADAAAKEKTERFGPQVATYIQRSVVLQTLDALWRDHLVNLDHLRSVVGFRGYAQRDPLNEYKSEAFELFQSMITQLRERVTSQLSRVEIQRPAPAQPPLPVMEAHHVDPTTGEDEFGHGAERLTADFNPIEEERFLVDPENPETWGQIGRNEPCPCGSGKKFKHCHGAFATQEA</sequence>
<organism evidence="1 2">
    <name type="scientific">Antarcticirhabdus aurantiaca</name>
    <dbReference type="NCBI Taxonomy" id="2606717"/>
    <lineage>
        <taxon>Bacteria</taxon>
        <taxon>Pseudomonadati</taxon>
        <taxon>Pseudomonadota</taxon>
        <taxon>Alphaproteobacteria</taxon>
        <taxon>Hyphomicrobiales</taxon>
        <taxon>Aurantimonadaceae</taxon>
        <taxon>Antarcticirhabdus</taxon>
    </lineage>
</organism>
<keyword evidence="2" id="KW-1185">Reference proteome</keyword>
<protein>
    <submittedName>
        <fullName evidence="1">Preprotein translocase subunit SecA</fullName>
    </submittedName>
</protein>
<proteinExistence type="predicted"/>